<dbReference type="STRING" id="1903181.BTN85_0334"/>
<dbReference type="EMBL" id="MSDW01000001">
    <property type="protein sequence ID" value="OKY77858.1"/>
    <property type="molecule type" value="Genomic_DNA"/>
</dbReference>
<feature type="domain" description="Xylose isomerase-like TIM barrel" evidence="1">
    <location>
        <begin position="29"/>
        <end position="255"/>
    </location>
</feature>
<organism evidence="2 3">
    <name type="scientific">Methanohalarchaeum thermophilum</name>
    <dbReference type="NCBI Taxonomy" id="1903181"/>
    <lineage>
        <taxon>Archaea</taxon>
        <taxon>Methanobacteriati</taxon>
        <taxon>Methanobacteriota</taxon>
        <taxon>Methanonatronarchaeia</taxon>
        <taxon>Methanonatronarchaeales</taxon>
        <taxon>Methanonatronarchaeaceae</taxon>
        <taxon>Candidatus Methanohalarchaeum</taxon>
    </lineage>
</organism>
<dbReference type="Pfam" id="PF01261">
    <property type="entry name" value="AP_endonuc_2"/>
    <property type="match status" value="1"/>
</dbReference>
<dbReference type="GO" id="GO:0003677">
    <property type="term" value="F:DNA binding"/>
    <property type="evidence" value="ECO:0007669"/>
    <property type="project" value="InterPro"/>
</dbReference>
<dbReference type="InParanoid" id="A0A1Q6DU44"/>
<dbReference type="InterPro" id="IPR036237">
    <property type="entry name" value="Xyl_isomerase-like_sf"/>
</dbReference>
<dbReference type="PANTHER" id="PTHR12110">
    <property type="entry name" value="HYDROXYPYRUVATE ISOMERASE"/>
    <property type="match status" value="1"/>
</dbReference>
<proteinExistence type="predicted"/>
<dbReference type="Gene3D" id="3.20.20.150">
    <property type="entry name" value="Divalent-metal-dependent TIM barrel enzymes"/>
    <property type="match status" value="1"/>
</dbReference>
<dbReference type="GO" id="GO:0008270">
    <property type="term" value="F:zinc ion binding"/>
    <property type="evidence" value="ECO:0007669"/>
    <property type="project" value="InterPro"/>
</dbReference>
<reference evidence="2" key="1">
    <citation type="submission" date="2016-12" db="EMBL/GenBank/DDBJ databases">
        <title>Discovery of methanogenic haloarchaea.</title>
        <authorList>
            <person name="Sorokin D.Y."/>
            <person name="Makarova K.S."/>
            <person name="Abbas B."/>
            <person name="Ferrer M."/>
            <person name="Golyshin P.N."/>
        </authorList>
    </citation>
    <scope>NUCLEOTIDE SEQUENCE [LARGE SCALE GENOMIC DNA]</scope>
    <source>
        <strain evidence="2">HMET1</strain>
    </source>
</reference>
<evidence type="ECO:0000313" key="2">
    <source>
        <dbReference type="EMBL" id="OKY77858.1"/>
    </source>
</evidence>
<name>A0A1Q6DU44_METT1</name>
<gene>
    <name evidence="2" type="ORF">BTN85_0334</name>
</gene>
<dbReference type="PANTHER" id="PTHR12110:SF21">
    <property type="entry name" value="XYLOSE ISOMERASE-LIKE TIM BARREL DOMAIN-CONTAINING PROTEIN"/>
    <property type="match status" value="1"/>
</dbReference>
<dbReference type="SMART" id="SM00518">
    <property type="entry name" value="AP2Ec"/>
    <property type="match status" value="1"/>
</dbReference>
<comment type="caution">
    <text evidence="2">The sequence shown here is derived from an EMBL/GenBank/DDBJ whole genome shotgun (WGS) entry which is preliminary data.</text>
</comment>
<dbReference type="InterPro" id="IPR001719">
    <property type="entry name" value="AP_endonuc_2"/>
</dbReference>
<evidence type="ECO:0000313" key="3">
    <source>
        <dbReference type="Proteomes" id="UP000185744"/>
    </source>
</evidence>
<protein>
    <submittedName>
        <fullName evidence="2">Sugar phosphate isomerase/epimerase</fullName>
    </submittedName>
</protein>
<dbReference type="GO" id="GO:0016853">
    <property type="term" value="F:isomerase activity"/>
    <property type="evidence" value="ECO:0007669"/>
    <property type="project" value="UniProtKB-KW"/>
</dbReference>
<sequence>MTLGVGLAIYYSKKYDLYEKIKHIGESDIQQVELYCGSPFLKKWNTSDYIEEIKKIKEELNTQDLNSSVHSPHYDLNISTWNSGVRKVVLEEIKKTFKAANLIGSNLVVVHPGYVPSRKFSREKALQKMIDNLRELVDVAENFDIMIGLENLSRHSKALGVLPRELNMVLDEVDSKNLGITFDVAHANTISSMSPVEYIQEIGDRIIHVHLSDNRGEDEHLPIGVGDIDFRDVLAELKKFDYSGDYIIEGWLPRQDYKDFFVKKSYKIIKNHLKNI</sequence>
<keyword evidence="2" id="KW-0413">Isomerase</keyword>
<dbReference type="SUPFAM" id="SSF51658">
    <property type="entry name" value="Xylose isomerase-like"/>
    <property type="match status" value="1"/>
</dbReference>
<evidence type="ECO:0000259" key="1">
    <source>
        <dbReference type="Pfam" id="PF01261"/>
    </source>
</evidence>
<dbReference type="InterPro" id="IPR050312">
    <property type="entry name" value="IolE/XylAMocC-like"/>
</dbReference>
<dbReference type="Proteomes" id="UP000185744">
    <property type="component" value="Unassembled WGS sequence"/>
</dbReference>
<dbReference type="InterPro" id="IPR013022">
    <property type="entry name" value="Xyl_isomerase-like_TIM-brl"/>
</dbReference>
<keyword evidence="3" id="KW-1185">Reference proteome</keyword>
<accession>A0A1Q6DU44</accession>
<dbReference type="AlphaFoldDB" id="A0A1Q6DU44"/>
<dbReference type="GO" id="GO:0006281">
    <property type="term" value="P:DNA repair"/>
    <property type="evidence" value="ECO:0007669"/>
    <property type="project" value="InterPro"/>
</dbReference>